<evidence type="ECO:0000256" key="1">
    <source>
        <dbReference type="ARBA" id="ARBA00000085"/>
    </source>
</evidence>
<dbReference type="InterPro" id="IPR003594">
    <property type="entry name" value="HATPase_dom"/>
</dbReference>
<dbReference type="InterPro" id="IPR036097">
    <property type="entry name" value="HisK_dim/P_sf"/>
</dbReference>
<dbReference type="InterPro" id="IPR005467">
    <property type="entry name" value="His_kinase_dom"/>
</dbReference>
<evidence type="ECO:0000256" key="3">
    <source>
        <dbReference type="ARBA" id="ARBA00022553"/>
    </source>
</evidence>
<organism evidence="6 7">
    <name type="scientific">Rubrivirga marina</name>
    <dbReference type="NCBI Taxonomy" id="1196024"/>
    <lineage>
        <taxon>Bacteria</taxon>
        <taxon>Pseudomonadati</taxon>
        <taxon>Rhodothermota</taxon>
        <taxon>Rhodothermia</taxon>
        <taxon>Rhodothermales</taxon>
        <taxon>Rubricoccaceae</taxon>
        <taxon>Rubrivirga</taxon>
    </lineage>
</organism>
<dbReference type="InterPro" id="IPR037401">
    <property type="entry name" value="SnoaL-like"/>
</dbReference>
<evidence type="ECO:0000313" key="6">
    <source>
        <dbReference type="EMBL" id="PAP75168.1"/>
    </source>
</evidence>
<dbReference type="InterPro" id="IPR032710">
    <property type="entry name" value="NTF2-like_dom_sf"/>
</dbReference>
<evidence type="ECO:0000313" key="7">
    <source>
        <dbReference type="Proteomes" id="UP000216339"/>
    </source>
</evidence>
<proteinExistence type="predicted"/>
<dbReference type="InterPro" id="IPR036890">
    <property type="entry name" value="HATPase_C_sf"/>
</dbReference>
<dbReference type="EC" id="2.7.13.3" evidence="2"/>
<dbReference type="SUPFAM" id="SSF47384">
    <property type="entry name" value="Homodimeric domain of signal transducing histidine kinase"/>
    <property type="match status" value="1"/>
</dbReference>
<dbReference type="InterPro" id="IPR004358">
    <property type="entry name" value="Sig_transdc_His_kin-like_C"/>
</dbReference>
<dbReference type="Pfam" id="PF00512">
    <property type="entry name" value="HisKA"/>
    <property type="match status" value="1"/>
</dbReference>
<dbReference type="PANTHER" id="PTHR43065:SF42">
    <property type="entry name" value="TWO-COMPONENT SENSOR PPRA"/>
    <property type="match status" value="1"/>
</dbReference>
<dbReference type="GO" id="GO:0000155">
    <property type="term" value="F:phosphorelay sensor kinase activity"/>
    <property type="evidence" value="ECO:0007669"/>
    <property type="project" value="InterPro"/>
</dbReference>
<dbReference type="Gene3D" id="1.10.287.130">
    <property type="match status" value="1"/>
</dbReference>
<protein>
    <recommendedName>
        <fullName evidence="2">histidine kinase</fullName>
        <ecNumber evidence="2">2.7.13.3</ecNumber>
    </recommendedName>
</protein>
<dbReference type="SUPFAM" id="SSF55874">
    <property type="entry name" value="ATPase domain of HSP90 chaperone/DNA topoisomerase II/histidine kinase"/>
    <property type="match status" value="1"/>
</dbReference>
<dbReference type="CDD" id="cd00082">
    <property type="entry name" value="HisKA"/>
    <property type="match status" value="1"/>
</dbReference>
<dbReference type="PRINTS" id="PR00344">
    <property type="entry name" value="BCTRLSENSOR"/>
</dbReference>
<evidence type="ECO:0000256" key="2">
    <source>
        <dbReference type="ARBA" id="ARBA00012438"/>
    </source>
</evidence>
<comment type="catalytic activity">
    <reaction evidence="1">
        <text>ATP + protein L-histidine = ADP + protein N-phospho-L-histidine.</text>
        <dbReference type="EC" id="2.7.13.3"/>
    </reaction>
</comment>
<comment type="caution">
    <text evidence="6">The sequence shown here is derived from an EMBL/GenBank/DDBJ whole genome shotgun (WGS) entry which is preliminary data.</text>
</comment>
<sequence>MSETDPEADVRAAIHALLHDWVDSSPEATERFLGAVRPSFTGYGTGPGDYYADAGELREMVVREHAGMSYPFTLDIPWTTVHVLSETAAVAVGEIAVTIELPDETVVERPRFTFALRREGGRWMLAHFHFSVPDAMQEDRDTMNDLLDTRTRQLQAEVERRTAELNAAVDDLKAAQARLVQQEKMASLGQLTAGIAHEIKNPLNFVTNFAGLSVELVGDLDQVDDPEERAEILADLRTNAEKIQSHGRRADSIVRAMMAHARSGSGNRQTVVLDDLVAEYADLAWHGLKARKPNAKVEVRRQLAAEGAEVDIVPEEIGRVLINLLDNAFDAVAERAEAEGSGYAPTVTVSTRRTDGAVEVRVTDNGPGLPEAVRGRVFEPFFTTKPTGEGTGLGLSLAHEVVAQGHGGALEVEDVEGEGATFLVTLPTG</sequence>
<feature type="domain" description="Histidine kinase" evidence="5">
    <location>
        <begin position="194"/>
        <end position="429"/>
    </location>
</feature>
<name>A0A271IW66_9BACT</name>
<dbReference type="SMART" id="SM00387">
    <property type="entry name" value="HATPase_c"/>
    <property type="match status" value="1"/>
</dbReference>
<dbReference type="PROSITE" id="PS50109">
    <property type="entry name" value="HIS_KIN"/>
    <property type="match status" value="1"/>
</dbReference>
<dbReference type="Pfam" id="PF13474">
    <property type="entry name" value="SnoaL_3"/>
    <property type="match status" value="1"/>
</dbReference>
<keyword evidence="3" id="KW-0597">Phosphoprotein</keyword>
<reference evidence="6 7" key="1">
    <citation type="submission" date="2016-11" db="EMBL/GenBank/DDBJ databases">
        <title>Study of marine rhodopsin-containing bacteria.</title>
        <authorList>
            <person name="Yoshizawa S."/>
            <person name="Kumagai Y."/>
            <person name="Kogure K."/>
        </authorList>
    </citation>
    <scope>NUCLEOTIDE SEQUENCE [LARGE SCALE GENOMIC DNA]</scope>
    <source>
        <strain evidence="6 7">SAORIC-28</strain>
    </source>
</reference>
<dbReference type="SUPFAM" id="SSF54427">
    <property type="entry name" value="NTF2-like"/>
    <property type="match status" value="1"/>
</dbReference>
<dbReference type="OrthoDB" id="1931120at2"/>
<keyword evidence="7" id="KW-1185">Reference proteome</keyword>
<gene>
    <name evidence="6" type="ORF">BSZ37_01270</name>
</gene>
<dbReference type="EMBL" id="MQWD01000001">
    <property type="protein sequence ID" value="PAP75168.1"/>
    <property type="molecule type" value="Genomic_DNA"/>
</dbReference>
<dbReference type="Gene3D" id="3.10.450.50">
    <property type="match status" value="1"/>
</dbReference>
<dbReference type="Gene3D" id="3.30.565.10">
    <property type="entry name" value="Histidine kinase-like ATPase, C-terminal domain"/>
    <property type="match status" value="1"/>
</dbReference>
<evidence type="ECO:0000256" key="4">
    <source>
        <dbReference type="SAM" id="Coils"/>
    </source>
</evidence>
<keyword evidence="4" id="KW-0175">Coiled coil</keyword>
<dbReference type="Proteomes" id="UP000216339">
    <property type="component" value="Unassembled WGS sequence"/>
</dbReference>
<dbReference type="PANTHER" id="PTHR43065">
    <property type="entry name" value="SENSOR HISTIDINE KINASE"/>
    <property type="match status" value="1"/>
</dbReference>
<feature type="coiled-coil region" evidence="4">
    <location>
        <begin position="155"/>
        <end position="185"/>
    </location>
</feature>
<accession>A0A271IW66</accession>
<dbReference type="RefSeq" id="WP_095508803.1">
    <property type="nucleotide sequence ID" value="NZ_MQWD01000001.1"/>
</dbReference>
<evidence type="ECO:0000259" key="5">
    <source>
        <dbReference type="PROSITE" id="PS50109"/>
    </source>
</evidence>
<dbReference type="Pfam" id="PF02518">
    <property type="entry name" value="HATPase_c"/>
    <property type="match status" value="1"/>
</dbReference>
<dbReference type="InterPro" id="IPR003661">
    <property type="entry name" value="HisK_dim/P_dom"/>
</dbReference>
<dbReference type="AlphaFoldDB" id="A0A271IW66"/>
<dbReference type="SMART" id="SM00388">
    <property type="entry name" value="HisKA"/>
    <property type="match status" value="1"/>
</dbReference>